<feature type="domain" description="Large ribosomal subunit protein bL25 beta" evidence="8">
    <location>
        <begin position="101"/>
        <end position="180"/>
    </location>
</feature>
<dbReference type="InterPro" id="IPR020056">
    <property type="entry name" value="Rbsml_bL25/Gln-tRNA_synth_N"/>
</dbReference>
<keyword evidence="3 5" id="KW-0689">Ribosomal protein</keyword>
<evidence type="ECO:0000259" key="8">
    <source>
        <dbReference type="Pfam" id="PF14693"/>
    </source>
</evidence>
<evidence type="ECO:0000256" key="1">
    <source>
        <dbReference type="ARBA" id="ARBA00022730"/>
    </source>
</evidence>
<name>A0A0A2DJS9_9CORY</name>
<proteinExistence type="inferred from homology"/>
<evidence type="ECO:0000256" key="6">
    <source>
        <dbReference type="SAM" id="MobiDB-lite"/>
    </source>
</evidence>
<feature type="domain" description="Large ribosomal subunit protein bL25 L25" evidence="7">
    <location>
        <begin position="7"/>
        <end position="93"/>
    </location>
</feature>
<evidence type="ECO:0000259" key="7">
    <source>
        <dbReference type="Pfam" id="PF01386"/>
    </source>
</evidence>
<dbReference type="InterPro" id="IPR029751">
    <property type="entry name" value="Ribosomal_L25_dom"/>
</dbReference>
<dbReference type="GO" id="GO:0006412">
    <property type="term" value="P:translation"/>
    <property type="evidence" value="ECO:0007669"/>
    <property type="project" value="UniProtKB-UniRule"/>
</dbReference>
<reference evidence="9 10" key="1">
    <citation type="submission" date="2014-10" db="EMBL/GenBank/DDBJ databases">
        <title>Whole Genome sequence of Corynebacterium auriscanis strain CIP 106629.</title>
        <authorList>
            <person name="Hassan S.S."/>
            <person name="Jamal S.B."/>
            <person name="Tiwari S."/>
            <person name="Oliveira L.D.C."/>
            <person name="Souza F."/>
            <person name="Mariano D.C."/>
            <person name="Almeida S."/>
            <person name="Dorella F."/>
            <person name="Pereira F."/>
            <person name="Carvalho A."/>
            <person name="Leal C.A."/>
            <person name="Soares S.D.C."/>
            <person name="Figueiredo H.C."/>
            <person name="Silva A."/>
            <person name="Azevedo V.A."/>
        </authorList>
    </citation>
    <scope>NUCLEOTIDE SEQUENCE [LARGE SCALE GENOMIC DNA]</scope>
    <source>
        <strain evidence="9 10">CIP 106629</strain>
    </source>
</reference>
<dbReference type="PANTHER" id="PTHR33284">
    <property type="entry name" value="RIBOSOMAL PROTEIN L25/GLN-TRNA SYNTHETASE, ANTI-CODON-BINDING DOMAIN-CONTAINING PROTEIN"/>
    <property type="match status" value="1"/>
</dbReference>
<dbReference type="InterPro" id="IPR037121">
    <property type="entry name" value="Ribosomal_bL25_C"/>
</dbReference>
<dbReference type="Pfam" id="PF01386">
    <property type="entry name" value="Ribosomal_L25p"/>
    <property type="match status" value="1"/>
</dbReference>
<dbReference type="GO" id="GO:0003735">
    <property type="term" value="F:structural constituent of ribosome"/>
    <property type="evidence" value="ECO:0007669"/>
    <property type="project" value="InterPro"/>
</dbReference>
<dbReference type="InterPro" id="IPR020930">
    <property type="entry name" value="Ribosomal_uL5_bac-type"/>
</dbReference>
<dbReference type="InterPro" id="IPR020057">
    <property type="entry name" value="Ribosomal_bL25_b-dom"/>
</dbReference>
<dbReference type="SUPFAM" id="SSF50715">
    <property type="entry name" value="Ribosomal protein L25-like"/>
    <property type="match status" value="1"/>
</dbReference>
<sequence length="224" mass="24288">MAELTRLKGEVRTEFGKGASRRLRREFRVPVVVYGNDLDPLHVHVDILELQAILRNEGVNAVIELEVEGQDHLVMIKAVDQNVLTLDVDHADMLNVKRGEKVEVEVPIVVTGESASGSQVMQDADTILVLADVLDIPEEIEVSVEGKEIGDQVLAGDLQIPGNATLVSEEDVLIVNIIEPIEEELPEPGEEGEVSEEEAAEGEAPAGEVNEDDSADASEGKDEE</sequence>
<evidence type="ECO:0000313" key="9">
    <source>
        <dbReference type="EMBL" id="KGM18179.1"/>
    </source>
</evidence>
<dbReference type="Gene3D" id="2.170.120.20">
    <property type="entry name" value="Ribosomal protein L25, beta domain"/>
    <property type="match status" value="1"/>
</dbReference>
<feature type="region of interest" description="Disordered" evidence="6">
    <location>
        <begin position="180"/>
        <end position="224"/>
    </location>
</feature>
<dbReference type="GO" id="GO:0022625">
    <property type="term" value="C:cytosolic large ribosomal subunit"/>
    <property type="evidence" value="ECO:0007669"/>
    <property type="project" value="TreeGrafter"/>
</dbReference>
<evidence type="ECO:0000313" key="10">
    <source>
        <dbReference type="Proteomes" id="UP000030145"/>
    </source>
</evidence>
<comment type="similarity">
    <text evidence="5">Belongs to the bacterial ribosomal protein bL25 family. CTC subfamily.</text>
</comment>
<dbReference type="InterPro" id="IPR011035">
    <property type="entry name" value="Ribosomal_bL25/Gln-tRNA_synth"/>
</dbReference>
<keyword evidence="1 5" id="KW-0699">rRNA-binding</keyword>
<keyword evidence="10" id="KW-1185">Reference proteome</keyword>
<dbReference type="RefSeq" id="WP_035115804.1">
    <property type="nucleotide sequence ID" value="NZ_CP047046.1"/>
</dbReference>
<comment type="subunit">
    <text evidence="5">Part of the 50S ribosomal subunit; part of the 5S rRNA/L5/L18/L25 subcomplex. Contacts the 5S rRNA. Binds to the 5S rRNA independently of L5 and L18.</text>
</comment>
<dbReference type="EMBL" id="JRVJ01000021">
    <property type="protein sequence ID" value="KGM18179.1"/>
    <property type="molecule type" value="Genomic_DNA"/>
</dbReference>
<dbReference type="NCBIfam" id="NF004131">
    <property type="entry name" value="PRK05618.2-1"/>
    <property type="match status" value="1"/>
</dbReference>
<protein>
    <recommendedName>
        <fullName evidence="5">Large ribosomal subunit protein bL25</fullName>
    </recommendedName>
    <alternativeName>
        <fullName evidence="5">General stress protein CTC</fullName>
    </alternativeName>
</protein>
<evidence type="ECO:0000256" key="3">
    <source>
        <dbReference type="ARBA" id="ARBA00022980"/>
    </source>
</evidence>
<keyword evidence="2 5" id="KW-0694">RNA-binding</keyword>
<evidence type="ECO:0000256" key="2">
    <source>
        <dbReference type="ARBA" id="ARBA00022884"/>
    </source>
</evidence>
<dbReference type="PANTHER" id="PTHR33284:SF1">
    <property type="entry name" value="RIBOSOMAL PROTEIN L25_GLN-TRNA SYNTHETASE, ANTI-CODON-BINDING DOMAIN-CONTAINING PROTEIN"/>
    <property type="match status" value="1"/>
</dbReference>
<comment type="caution">
    <text evidence="9">The sequence shown here is derived from an EMBL/GenBank/DDBJ whole genome shotgun (WGS) entry which is preliminary data.</text>
</comment>
<dbReference type="HAMAP" id="MF_01334">
    <property type="entry name" value="Ribosomal_bL25_CTC"/>
    <property type="match status" value="1"/>
</dbReference>
<dbReference type="AlphaFoldDB" id="A0A0A2DJS9"/>
<dbReference type="InterPro" id="IPR001021">
    <property type="entry name" value="Ribosomal_bL25_long"/>
</dbReference>
<accession>A0A0A2DJS9</accession>
<evidence type="ECO:0000256" key="5">
    <source>
        <dbReference type="HAMAP-Rule" id="MF_01334"/>
    </source>
</evidence>
<dbReference type="Pfam" id="PF14693">
    <property type="entry name" value="Ribosomal_TL5_C"/>
    <property type="match status" value="1"/>
</dbReference>
<evidence type="ECO:0000256" key="4">
    <source>
        <dbReference type="ARBA" id="ARBA00023274"/>
    </source>
</evidence>
<keyword evidence="4 5" id="KW-0687">Ribonucleoprotein</keyword>
<dbReference type="Gene3D" id="2.40.240.10">
    <property type="entry name" value="Ribosomal Protein L25, Chain P"/>
    <property type="match status" value="1"/>
</dbReference>
<feature type="compositionally biased region" description="Acidic residues" evidence="6">
    <location>
        <begin position="180"/>
        <end position="201"/>
    </location>
</feature>
<gene>
    <name evidence="5" type="primary">rplY</name>
    <name evidence="5" type="synonym">ctc</name>
    <name evidence="9" type="ORF">MA47_09910</name>
</gene>
<dbReference type="Proteomes" id="UP000030145">
    <property type="component" value="Unassembled WGS sequence"/>
</dbReference>
<feature type="compositionally biased region" description="Acidic residues" evidence="6">
    <location>
        <begin position="209"/>
        <end position="224"/>
    </location>
</feature>
<dbReference type="GeneID" id="300553346"/>
<dbReference type="GO" id="GO:0008097">
    <property type="term" value="F:5S rRNA binding"/>
    <property type="evidence" value="ECO:0007669"/>
    <property type="project" value="InterPro"/>
</dbReference>
<organism evidence="9 10">
    <name type="scientific">Corynebacterium auriscanis</name>
    <dbReference type="NCBI Taxonomy" id="99807"/>
    <lineage>
        <taxon>Bacteria</taxon>
        <taxon>Bacillati</taxon>
        <taxon>Actinomycetota</taxon>
        <taxon>Actinomycetes</taxon>
        <taxon>Mycobacteriales</taxon>
        <taxon>Corynebacteriaceae</taxon>
        <taxon>Corynebacterium</taxon>
    </lineage>
</organism>
<comment type="function">
    <text evidence="5">This is one of the proteins that binds to the 5S RNA in the ribosome where it forms part of the central protuberance.</text>
</comment>
<dbReference type="CDD" id="cd00495">
    <property type="entry name" value="Ribosomal_L25_TL5_CTC"/>
    <property type="match status" value="1"/>
</dbReference>
<dbReference type="NCBIfam" id="TIGR00731">
    <property type="entry name" value="bL25_bact_ctc"/>
    <property type="match status" value="1"/>
</dbReference>